<dbReference type="Gene3D" id="3.40.50.2020">
    <property type="match status" value="1"/>
</dbReference>
<dbReference type="GO" id="GO:0004588">
    <property type="term" value="F:orotate phosphoribosyltransferase activity"/>
    <property type="evidence" value="ECO:0007669"/>
    <property type="project" value="TreeGrafter"/>
</dbReference>
<dbReference type="PANTHER" id="PTHR19278">
    <property type="entry name" value="OROTATE PHOSPHORIBOSYLTRANSFERASE"/>
    <property type="match status" value="1"/>
</dbReference>
<evidence type="ECO:0000259" key="3">
    <source>
        <dbReference type="Pfam" id="PF00156"/>
    </source>
</evidence>
<comment type="pathway">
    <text evidence="1">Pyrimidine metabolism; UMP biosynthesis via de novo pathway.</text>
</comment>
<sequence length="205" mass="22161">MIDILETLKHVGAILDNDHFVGTSGAHFDTYINKDALYPHIAEVSSVGNAFAEAHKHLPIDIVAGPALGGIILSQWTAYHLSQLTGRKILSIYAEKKDDTLKLTRGYDKLVKEKNVLVVEDLTSTGGSLKQVIEAVQTCGGTVIAASVMVNKNPDLTSETFAVPFTPLDEINVTLYKENDCVLCKNNTPINTTIGHGNAFLASKK</sequence>
<feature type="domain" description="Phosphoribosyltransferase" evidence="3">
    <location>
        <begin position="35"/>
        <end position="153"/>
    </location>
</feature>
<evidence type="ECO:0000256" key="1">
    <source>
        <dbReference type="ARBA" id="ARBA00004725"/>
    </source>
</evidence>
<evidence type="ECO:0000256" key="2">
    <source>
        <dbReference type="ARBA" id="ARBA00022975"/>
    </source>
</evidence>
<keyword evidence="2" id="KW-0665">Pyrimidine biosynthesis</keyword>
<dbReference type="GO" id="GO:0019856">
    <property type="term" value="P:pyrimidine nucleobase biosynthetic process"/>
    <property type="evidence" value="ECO:0007669"/>
    <property type="project" value="TreeGrafter"/>
</dbReference>
<gene>
    <name evidence="4" type="ORF">UV42_C0004G0021</name>
</gene>
<protein>
    <submittedName>
        <fullName evidence="4">Orotate phosphoribosyltransferase</fullName>
    </submittedName>
</protein>
<proteinExistence type="predicted"/>
<dbReference type="EMBL" id="LCEK01000004">
    <property type="protein sequence ID" value="KKS72809.1"/>
    <property type="molecule type" value="Genomic_DNA"/>
</dbReference>
<dbReference type="GO" id="GO:0006222">
    <property type="term" value="P:UMP biosynthetic process"/>
    <property type="evidence" value="ECO:0007669"/>
    <property type="project" value="TreeGrafter"/>
</dbReference>
<keyword evidence="4" id="KW-0808">Transferase</keyword>
<dbReference type="CDD" id="cd06223">
    <property type="entry name" value="PRTases_typeI"/>
    <property type="match status" value="1"/>
</dbReference>
<evidence type="ECO:0000313" key="4">
    <source>
        <dbReference type="EMBL" id="KKS72809.1"/>
    </source>
</evidence>
<reference evidence="4 5" key="1">
    <citation type="journal article" date="2015" name="Nature">
        <title>rRNA introns, odd ribosomes, and small enigmatic genomes across a large radiation of phyla.</title>
        <authorList>
            <person name="Brown C.T."/>
            <person name="Hug L.A."/>
            <person name="Thomas B.C."/>
            <person name="Sharon I."/>
            <person name="Castelle C.J."/>
            <person name="Singh A."/>
            <person name="Wilkins M.J."/>
            <person name="Williams K.H."/>
            <person name="Banfield J.F."/>
        </authorList>
    </citation>
    <scope>NUCLEOTIDE SEQUENCE [LARGE SCALE GENOMIC DNA]</scope>
</reference>
<dbReference type="PANTHER" id="PTHR19278:SF9">
    <property type="entry name" value="URIDINE 5'-MONOPHOSPHATE SYNTHASE"/>
    <property type="match status" value="1"/>
</dbReference>
<accession>A0A0G1BHZ0</accession>
<organism evidence="4 5">
    <name type="scientific">Candidatus Magasanikbacteria bacterium GW2011_GWE2_42_7</name>
    <dbReference type="NCBI Taxonomy" id="1619052"/>
    <lineage>
        <taxon>Bacteria</taxon>
        <taxon>Candidatus Magasanikiibacteriota</taxon>
    </lineage>
</organism>
<dbReference type="SUPFAM" id="SSF53271">
    <property type="entry name" value="PRTase-like"/>
    <property type="match status" value="1"/>
</dbReference>
<comment type="caution">
    <text evidence="4">The sequence shown here is derived from an EMBL/GenBank/DDBJ whole genome shotgun (WGS) entry which is preliminary data.</text>
</comment>
<dbReference type="Proteomes" id="UP000033867">
    <property type="component" value="Unassembled WGS sequence"/>
</dbReference>
<dbReference type="Pfam" id="PF00156">
    <property type="entry name" value="Pribosyltran"/>
    <property type="match status" value="1"/>
</dbReference>
<name>A0A0G1BHZ0_9BACT</name>
<keyword evidence="4" id="KW-0328">Glycosyltransferase</keyword>
<dbReference type="InterPro" id="IPR000836">
    <property type="entry name" value="PRTase_dom"/>
</dbReference>
<dbReference type="AlphaFoldDB" id="A0A0G1BHZ0"/>
<evidence type="ECO:0000313" key="5">
    <source>
        <dbReference type="Proteomes" id="UP000033867"/>
    </source>
</evidence>
<dbReference type="InterPro" id="IPR029057">
    <property type="entry name" value="PRTase-like"/>
</dbReference>